<dbReference type="PANTHER" id="PTHR43977">
    <property type="entry name" value="STRUCTURAL MAINTENANCE OF CHROMOSOMES PROTEIN 3"/>
    <property type="match status" value="1"/>
</dbReference>
<dbReference type="AlphaFoldDB" id="A0A2H0CFT3"/>
<dbReference type="SUPFAM" id="SSF52540">
    <property type="entry name" value="P-loop containing nucleoside triphosphate hydrolases"/>
    <property type="match status" value="1"/>
</dbReference>
<dbReference type="InterPro" id="IPR027417">
    <property type="entry name" value="P-loop_NTPase"/>
</dbReference>
<feature type="coiled-coil region" evidence="1">
    <location>
        <begin position="177"/>
        <end position="204"/>
    </location>
</feature>
<gene>
    <name evidence="3" type="ORF">COW91_02965</name>
</gene>
<protein>
    <recommendedName>
        <fullName evidence="2">RecF/RecN/SMC N-terminal domain-containing protein</fullName>
    </recommendedName>
</protein>
<organism evidence="3 4">
    <name type="scientific">Candidatus Nomurabacteria bacterium CG22_combo_CG10-13_8_21_14_all_32_8</name>
    <dbReference type="NCBI Taxonomy" id="1974732"/>
    <lineage>
        <taxon>Bacteria</taxon>
        <taxon>Candidatus Nomuraibacteriota</taxon>
    </lineage>
</organism>
<comment type="caution">
    <text evidence="3">The sequence shown here is derived from an EMBL/GenBank/DDBJ whole genome shotgun (WGS) entry which is preliminary data.</text>
</comment>
<feature type="domain" description="RecF/RecN/SMC N-terminal" evidence="2">
    <location>
        <begin position="3"/>
        <end position="753"/>
    </location>
</feature>
<evidence type="ECO:0000259" key="2">
    <source>
        <dbReference type="Pfam" id="PF02463"/>
    </source>
</evidence>
<evidence type="ECO:0000313" key="4">
    <source>
        <dbReference type="Proteomes" id="UP000229176"/>
    </source>
</evidence>
<proteinExistence type="predicted"/>
<keyword evidence="1" id="KW-0175">Coiled coil</keyword>
<dbReference type="EMBL" id="PCTI01000050">
    <property type="protein sequence ID" value="PIP68777.1"/>
    <property type="molecule type" value="Genomic_DNA"/>
</dbReference>
<feature type="coiled-coil region" evidence="1">
    <location>
        <begin position="258"/>
        <end position="330"/>
    </location>
</feature>
<dbReference type="Gene3D" id="3.40.50.300">
    <property type="entry name" value="P-loop containing nucleotide triphosphate hydrolases"/>
    <property type="match status" value="2"/>
</dbReference>
<accession>A0A2H0CFT3</accession>
<sequence length="768" mass="86916">MRLKNLEINGFKSFSKKIILEFQNPIISIVGPNGSGKSNVVEALRFVLGEQSMKSMRGTSGSDLIFKGSKNLPKSSRAVVTIYFDNSDKVFKLSNETGENFNLNYDVISISREVFSDGLNKYILNGSEVRLKDINNLLSSVNIGSSGHHIISQGEADRILNASPRDRREMVEDALGLKIYQYKIKEAQRKLERTTNNMKEVSLLRRENAPHLNFLKKQVDKFEKAKEMQVSLLSLYKEYLKKESIYLEKEQSSLLSEKSKIEIELGDINKNISDIEENEKPAYNAMHSDVGGEKELKIFEKKISEIRNVKNEIERKLGRIEGMIEMEERRSEKIPEVSIKNPEEIKTIFDEINSEIEIAIVEDSAAEIKIILLRIQNILKEFSGNIISSGSRFSGSLSQPDHSETIFSENSELKKNQQEILLEMQNITDEEKKIFEKIEILKKEINQENEALYLKEKEKFNFRVKQQELSSSLGLISIKEESLSKESEAFKNEIKEGEILIGSEILTYKNFSTEGGSAFGGEVIINRIEQEELRRKIERIKIKLEDVGLGGGSEIIKEFEEVSERDNFLAKEMEDLVVSIESLRTLMVDLKEKIDVEFKEGIKKINIEFDKFFSLMFDGGTGFLSVTTENKKKRGKEEEGEEGDEDEIVFEQGIEINVSLPHKKVKELNALSGGERSLTSIALLFAMSQVNPPPFLVLDETDAALDESNSRKYGDMLEKLSGASQLIVVTHNRETMSRAGTLYGVTIGNDGSSKLLSVKLDDAVAIAK</sequence>
<dbReference type="Pfam" id="PF02463">
    <property type="entry name" value="SMC_N"/>
    <property type="match status" value="1"/>
</dbReference>
<name>A0A2H0CFT3_9BACT</name>
<evidence type="ECO:0000256" key="1">
    <source>
        <dbReference type="SAM" id="Coils"/>
    </source>
</evidence>
<dbReference type="Proteomes" id="UP000229176">
    <property type="component" value="Unassembled WGS sequence"/>
</dbReference>
<feature type="coiled-coil region" evidence="1">
    <location>
        <begin position="410"/>
        <end position="458"/>
    </location>
</feature>
<reference evidence="3 4" key="1">
    <citation type="submission" date="2017-09" db="EMBL/GenBank/DDBJ databases">
        <title>Depth-based differentiation of microbial function through sediment-hosted aquifers and enrichment of novel symbionts in the deep terrestrial subsurface.</title>
        <authorList>
            <person name="Probst A.J."/>
            <person name="Ladd B."/>
            <person name="Jarett J.K."/>
            <person name="Geller-Mcgrath D.E."/>
            <person name="Sieber C.M."/>
            <person name="Emerson J.B."/>
            <person name="Anantharaman K."/>
            <person name="Thomas B.C."/>
            <person name="Malmstrom R."/>
            <person name="Stieglmeier M."/>
            <person name="Klingl A."/>
            <person name="Woyke T."/>
            <person name="Ryan C.M."/>
            <person name="Banfield J.F."/>
        </authorList>
    </citation>
    <scope>NUCLEOTIDE SEQUENCE [LARGE SCALE GENOMIC DNA]</scope>
    <source>
        <strain evidence="3">CG22_combo_CG10-13_8_21_14_all_32_8</strain>
    </source>
</reference>
<dbReference type="InterPro" id="IPR003395">
    <property type="entry name" value="RecF/RecN/SMC_N"/>
</dbReference>
<evidence type="ECO:0000313" key="3">
    <source>
        <dbReference type="EMBL" id="PIP68777.1"/>
    </source>
</evidence>